<dbReference type="SUPFAM" id="SSF53335">
    <property type="entry name" value="S-adenosyl-L-methionine-dependent methyltransferases"/>
    <property type="match status" value="1"/>
</dbReference>
<dbReference type="EC" id="2.1.1.360" evidence="2 11"/>
<name>A0A6A4WV05_AMPAM</name>
<feature type="compositionally biased region" description="Pro residues" evidence="12">
    <location>
        <begin position="759"/>
        <end position="774"/>
    </location>
</feature>
<feature type="compositionally biased region" description="Low complexity" evidence="12">
    <location>
        <begin position="737"/>
        <end position="748"/>
    </location>
</feature>
<comment type="subcellular location">
    <subcellularLocation>
        <location evidence="1 11">Nucleus</location>
    </subcellularLocation>
</comment>
<evidence type="ECO:0000256" key="2">
    <source>
        <dbReference type="ARBA" id="ARBA00012190"/>
    </source>
</evidence>
<dbReference type="GO" id="GO:0006281">
    <property type="term" value="P:DNA repair"/>
    <property type="evidence" value="ECO:0007669"/>
    <property type="project" value="TreeGrafter"/>
</dbReference>
<evidence type="ECO:0000256" key="12">
    <source>
        <dbReference type="SAM" id="MobiDB-lite"/>
    </source>
</evidence>
<keyword evidence="15" id="KW-1185">Reference proteome</keyword>
<evidence type="ECO:0000256" key="3">
    <source>
        <dbReference type="ARBA" id="ARBA00020987"/>
    </source>
</evidence>
<dbReference type="FunFam" id="3.40.50.150:FF:000033">
    <property type="entry name" value="Histone-lysine N-methyltransferase, H3 lysine-79 specific"/>
    <property type="match status" value="1"/>
</dbReference>
<proteinExistence type="inferred from homology"/>
<keyword evidence="6 11" id="KW-0949">S-adenosyl-L-methionine</keyword>
<dbReference type="AlphaFoldDB" id="A0A6A4WV05"/>
<evidence type="ECO:0000256" key="8">
    <source>
        <dbReference type="ARBA" id="ARBA00023242"/>
    </source>
</evidence>
<protein>
    <recommendedName>
        <fullName evidence="3 11">Histone-lysine N-methyltransferase, H3 lysine-79 specific</fullName>
        <ecNumber evidence="2 11">2.1.1.360</ecNumber>
    </recommendedName>
    <alternativeName>
        <fullName evidence="9 11">Histone H3-K79 methyltransferase</fullName>
    </alternativeName>
</protein>
<comment type="function">
    <text evidence="11">Histone methyltransferase that specifically trimethylates histone H3 to form H3K79me3. This methylation is required for telomere silencing and for the pachytene checkpoint during the meiotic cell cycle by allowing the recruitment of RAD9 to double strand breaks. Nucleosomes are preferred as substrate compared to free histone.</text>
</comment>
<evidence type="ECO:0000256" key="1">
    <source>
        <dbReference type="ARBA" id="ARBA00004123"/>
    </source>
</evidence>
<keyword evidence="4 11" id="KW-0489">Methyltransferase</keyword>
<evidence type="ECO:0000256" key="11">
    <source>
        <dbReference type="RuleBase" id="RU271113"/>
    </source>
</evidence>
<organism evidence="14 15">
    <name type="scientific">Amphibalanus amphitrite</name>
    <name type="common">Striped barnacle</name>
    <name type="synonym">Balanus amphitrite</name>
    <dbReference type="NCBI Taxonomy" id="1232801"/>
    <lineage>
        <taxon>Eukaryota</taxon>
        <taxon>Metazoa</taxon>
        <taxon>Ecdysozoa</taxon>
        <taxon>Arthropoda</taxon>
        <taxon>Crustacea</taxon>
        <taxon>Multicrustacea</taxon>
        <taxon>Cirripedia</taxon>
        <taxon>Thoracica</taxon>
        <taxon>Thoracicalcarea</taxon>
        <taxon>Balanomorpha</taxon>
        <taxon>Balanoidea</taxon>
        <taxon>Balanidae</taxon>
        <taxon>Amphibalaninae</taxon>
        <taxon>Amphibalanus</taxon>
    </lineage>
</organism>
<dbReference type="GO" id="GO:0140956">
    <property type="term" value="F:histone H3K79 trimethyltransferase activity"/>
    <property type="evidence" value="ECO:0007669"/>
    <property type="project" value="UniProtKB-EC"/>
</dbReference>
<comment type="similarity">
    <text evidence="11">Belongs to the class I-like SAM-binding methyltransferase superfamily. DOT1 family.</text>
</comment>
<evidence type="ECO:0000256" key="4">
    <source>
        <dbReference type="ARBA" id="ARBA00022603"/>
    </source>
</evidence>
<evidence type="ECO:0000313" key="14">
    <source>
        <dbReference type="EMBL" id="KAF0309833.1"/>
    </source>
</evidence>
<gene>
    <name evidence="14" type="primary">DOT1L</name>
    <name evidence="14" type="ORF">FJT64_019087</name>
</gene>
<keyword evidence="7 11" id="KW-0156">Chromatin regulator</keyword>
<dbReference type="GO" id="GO:0000077">
    <property type="term" value="P:DNA damage checkpoint signaling"/>
    <property type="evidence" value="ECO:0007669"/>
    <property type="project" value="TreeGrafter"/>
</dbReference>
<feature type="compositionally biased region" description="Pro residues" evidence="12">
    <location>
        <begin position="390"/>
        <end position="402"/>
    </location>
</feature>
<evidence type="ECO:0000256" key="10">
    <source>
        <dbReference type="ARBA" id="ARBA00047770"/>
    </source>
</evidence>
<dbReference type="PROSITE" id="PS51569">
    <property type="entry name" value="DOT1"/>
    <property type="match status" value="1"/>
</dbReference>
<dbReference type="InterPro" id="IPR025789">
    <property type="entry name" value="DOT1_dom"/>
</dbReference>
<evidence type="ECO:0000256" key="6">
    <source>
        <dbReference type="ARBA" id="ARBA00022691"/>
    </source>
</evidence>
<dbReference type="Proteomes" id="UP000440578">
    <property type="component" value="Unassembled WGS sequence"/>
</dbReference>
<feature type="domain" description="DOT1" evidence="13">
    <location>
        <begin position="19"/>
        <end position="338"/>
    </location>
</feature>
<feature type="compositionally biased region" description="Low complexity" evidence="12">
    <location>
        <begin position="451"/>
        <end position="467"/>
    </location>
</feature>
<comment type="caution">
    <text evidence="14">The sequence shown here is derived from an EMBL/GenBank/DDBJ whole genome shotgun (WGS) entry which is preliminary data.</text>
</comment>
<reference evidence="14 15" key="1">
    <citation type="submission" date="2019-07" db="EMBL/GenBank/DDBJ databases">
        <title>Draft genome assembly of a fouling barnacle, Amphibalanus amphitrite (Darwin, 1854): The first reference genome for Thecostraca.</title>
        <authorList>
            <person name="Kim W."/>
        </authorList>
    </citation>
    <scope>NUCLEOTIDE SEQUENCE [LARGE SCALE GENOMIC DNA]</scope>
    <source>
        <strain evidence="14">SNU_AA5</strain>
        <tissue evidence="14">Soma without cirri and trophi</tissue>
    </source>
</reference>
<keyword evidence="8 11" id="KW-0539">Nucleus</keyword>
<evidence type="ECO:0000256" key="7">
    <source>
        <dbReference type="ARBA" id="ARBA00022853"/>
    </source>
</evidence>
<dbReference type="EMBL" id="VIIS01000371">
    <property type="protein sequence ID" value="KAF0309833.1"/>
    <property type="molecule type" value="Genomic_DNA"/>
</dbReference>
<sequence>MKMPESGLELKLHSPAGAEPAIFTWPLPTSTTKKGKEHDGAMEIVETIRFVCNDIPELQMAMEMNVLNGHNTKSYESMKLLCDRYNRAIDSILQLERGTSRPAQRLNKRPGMALLRHIIQQVYNQAVEDPDRLNQYEPFSPEVYGETSFDLICQMIEQRPLTESDVFIDLGSGVGQVVLQMAAATECRLCVGIEKAETPCRYAKELDKNFRRWMRWYGKKHSEYQLIEGDFLKPEHREKITSANLVFVNNFAFGPTVDHHLKTIFQDLKDGARIVSSKAFCPQNFRMSDRNLSDIGTIMHVTELDPLHGSVSWTGKPVSYFMHEIDRTKLERYFSKLKNPLTRDDDSGGSSGRSSRSTSRRSDTKSLLIDSSSGGDSDARDAGRCDDEPPAPAPAPPPPPAGPTTRRAWTSWVARHPGSAVSSSAPTSPPPARPPPPRSLPPPEPDPEPEPAAAAELGSPARAASETDAAEEAEQDGRPGRTRPPAKERKPKRRLTRKLPRARPQVRAAAAAAAASAAAAAAAAAVMPTVPLKRAAPGKGKKPGRKRKYNISGLDVLHDETLRSTTSLVTAPEQVAPGTVDQKLSSVAVGAVLSHDELPPEITAGEVPYGLQLLLDSIRQQYMQFIKHMQTHEFRLSVERDIEQERVRQRELKGRTSQLEAQIDHLKAESLGFLKQRIAELGIEANKPEELIVKAKEIVMKHRELQERTAAMESEVATMEHHQQQQIQLQQQQQQQQQQLLLQQQQRQRYPSQPEVERPPPPPPALPQQPPPPAGKEVRGLKRALTGAEH</sequence>
<comment type="catalytic activity">
    <reaction evidence="10 11">
        <text>L-lysyl(79)-[histone H3] + 3 S-adenosyl-L-methionine = N(6),N(6),N(6)-trimethyl-L-lysyl(79)-[histone H3] + 3 S-adenosyl-L-homocysteine + 3 H(+)</text>
        <dbReference type="Rhea" id="RHEA:60328"/>
        <dbReference type="Rhea" id="RHEA-COMP:15549"/>
        <dbReference type="Rhea" id="RHEA-COMP:15552"/>
        <dbReference type="ChEBI" id="CHEBI:15378"/>
        <dbReference type="ChEBI" id="CHEBI:29969"/>
        <dbReference type="ChEBI" id="CHEBI:57856"/>
        <dbReference type="ChEBI" id="CHEBI:59789"/>
        <dbReference type="ChEBI" id="CHEBI:61961"/>
        <dbReference type="EC" id="2.1.1.360"/>
    </reaction>
</comment>
<dbReference type="FunFam" id="1.10.260.60:FF:000001">
    <property type="entry name" value="Histone-lysine N-methyltransferase, H3 lysine-79 specific"/>
    <property type="match status" value="1"/>
</dbReference>
<feature type="compositionally biased region" description="Low complexity" evidence="12">
    <location>
        <begin position="417"/>
        <end position="426"/>
    </location>
</feature>
<dbReference type="CDD" id="cd20902">
    <property type="entry name" value="CC_DOT1L"/>
    <property type="match status" value="1"/>
</dbReference>
<dbReference type="CDD" id="cd02440">
    <property type="entry name" value="AdoMet_MTases"/>
    <property type="match status" value="1"/>
</dbReference>
<evidence type="ECO:0000259" key="13">
    <source>
        <dbReference type="PROSITE" id="PS51569"/>
    </source>
</evidence>
<feature type="compositionally biased region" description="Basic and acidic residues" evidence="12">
    <location>
        <begin position="377"/>
        <end position="387"/>
    </location>
</feature>
<dbReference type="Gene3D" id="1.10.260.60">
    <property type="match status" value="1"/>
</dbReference>
<feature type="compositionally biased region" description="Basic residues" evidence="12">
    <location>
        <begin position="489"/>
        <end position="501"/>
    </location>
</feature>
<dbReference type="InterPro" id="IPR029063">
    <property type="entry name" value="SAM-dependent_MTases_sf"/>
</dbReference>
<dbReference type="GO" id="GO:0035097">
    <property type="term" value="C:histone methyltransferase complex"/>
    <property type="evidence" value="ECO:0007669"/>
    <property type="project" value="UniProtKB-ARBA"/>
</dbReference>
<accession>A0A6A4WV05</accession>
<dbReference type="PANTHER" id="PTHR21451:SF0">
    <property type="entry name" value="HISTONE-LYSINE N-METHYLTRANSFERASE, H3 LYSINE-79 SPECIFIC"/>
    <property type="match status" value="1"/>
</dbReference>
<dbReference type="GO" id="GO:0032259">
    <property type="term" value="P:methylation"/>
    <property type="evidence" value="ECO:0007669"/>
    <property type="project" value="UniProtKB-KW"/>
</dbReference>
<dbReference type="Gene3D" id="3.40.50.150">
    <property type="entry name" value="Vaccinia Virus protein VP39"/>
    <property type="match status" value="1"/>
</dbReference>
<dbReference type="InterPro" id="IPR030445">
    <property type="entry name" value="H3-K79_meTrfase"/>
</dbReference>
<feature type="region of interest" description="Disordered" evidence="12">
    <location>
        <begin position="737"/>
        <end position="790"/>
    </location>
</feature>
<feature type="region of interest" description="Disordered" evidence="12">
    <location>
        <begin position="339"/>
        <end position="507"/>
    </location>
</feature>
<dbReference type="PANTHER" id="PTHR21451">
    <property type="entry name" value="HISTONE H3 METHYLTRANSFERASE"/>
    <property type="match status" value="1"/>
</dbReference>
<dbReference type="Pfam" id="PF08123">
    <property type="entry name" value="DOT1"/>
    <property type="match status" value="1"/>
</dbReference>
<comment type="miscellaneous">
    <text evidence="11">In contrast to other lysine histone methyltransferases, it does not contain a SET domain, suggesting the existence of another mechanism for methylation of lysine residues of histones.</text>
</comment>
<feature type="compositionally biased region" description="Pro residues" evidence="12">
    <location>
        <begin position="427"/>
        <end position="444"/>
    </location>
</feature>
<dbReference type="OrthoDB" id="443402at2759"/>
<keyword evidence="5 11" id="KW-0808">Transferase</keyword>
<evidence type="ECO:0000313" key="15">
    <source>
        <dbReference type="Proteomes" id="UP000440578"/>
    </source>
</evidence>
<evidence type="ECO:0000256" key="9">
    <source>
        <dbReference type="ARBA" id="ARBA00029821"/>
    </source>
</evidence>
<evidence type="ECO:0000256" key="5">
    <source>
        <dbReference type="ARBA" id="ARBA00022679"/>
    </source>
</evidence>